<protein>
    <submittedName>
        <fullName evidence="1">Uncharacterized protein</fullName>
    </submittedName>
</protein>
<dbReference type="PATRIC" id="fig|1169311.3.peg.237"/>
<dbReference type="AlphaFoldDB" id="R3IF52"/>
<dbReference type="HOGENOM" id="CLU_2167066_0_0_9"/>
<sequence>MNIVEFDNENEPKRVVIKMENGLLMIDKEGIHYDSYKHGTESKVFLNGKIISTGEIKGLSTKELTTQEITKLILGIKFGILQQLEKALDQAIKEKNSTMVAAIAEILKIY</sequence>
<accession>R3IF52</accession>
<comment type="caution">
    <text evidence="1">The sequence shown here is derived from an EMBL/GenBank/DDBJ whole genome shotgun (WGS) entry which is preliminary data.</text>
</comment>
<dbReference type="Proteomes" id="UP000013638">
    <property type="component" value="Unassembled WGS sequence"/>
</dbReference>
<organism evidence="1 2">
    <name type="scientific">Enterococcus faecalis ATCC 6055</name>
    <dbReference type="NCBI Taxonomy" id="1169311"/>
    <lineage>
        <taxon>Bacteria</taxon>
        <taxon>Bacillati</taxon>
        <taxon>Bacillota</taxon>
        <taxon>Bacilli</taxon>
        <taxon>Lactobacillales</taxon>
        <taxon>Enterococcaceae</taxon>
        <taxon>Enterococcus</taxon>
    </lineage>
</organism>
<dbReference type="EMBL" id="ASDZ01000003">
    <property type="protein sequence ID" value="EOK16333.1"/>
    <property type="molecule type" value="Genomic_DNA"/>
</dbReference>
<name>R3IF52_ENTFL</name>
<evidence type="ECO:0000313" key="2">
    <source>
        <dbReference type="Proteomes" id="UP000013638"/>
    </source>
</evidence>
<reference evidence="1 2" key="1">
    <citation type="submission" date="2013-02" db="EMBL/GenBank/DDBJ databases">
        <title>The Genome Sequence of Enterococcus faecalis ATCC_6055.</title>
        <authorList>
            <consortium name="The Broad Institute Genome Sequencing Platform"/>
            <consortium name="The Broad Institute Genome Sequencing Center for Infectious Disease"/>
            <person name="Earl A.M."/>
            <person name="Gilmore M.S."/>
            <person name="Lebreton F."/>
            <person name="Walker B."/>
            <person name="Young S.K."/>
            <person name="Zeng Q."/>
            <person name="Gargeya S."/>
            <person name="Fitzgerald M."/>
            <person name="Haas B."/>
            <person name="Abouelleil A."/>
            <person name="Alvarado L."/>
            <person name="Arachchi H.M."/>
            <person name="Berlin A.M."/>
            <person name="Chapman S.B."/>
            <person name="Dewar J."/>
            <person name="Goldberg J."/>
            <person name="Griggs A."/>
            <person name="Gujja S."/>
            <person name="Hansen M."/>
            <person name="Howarth C."/>
            <person name="Imamovic A."/>
            <person name="Larimer J."/>
            <person name="McCowan C."/>
            <person name="Murphy C."/>
            <person name="Neiman D."/>
            <person name="Pearson M."/>
            <person name="Priest M."/>
            <person name="Roberts A."/>
            <person name="Saif S."/>
            <person name="Shea T."/>
            <person name="Sisk P."/>
            <person name="Sykes S."/>
            <person name="Wortman J."/>
            <person name="Nusbaum C."/>
            <person name="Birren B."/>
        </authorList>
    </citation>
    <scope>NUCLEOTIDE SEQUENCE [LARGE SCALE GENOMIC DNA]</scope>
    <source>
        <strain evidence="1 2">ATCC 6055</strain>
    </source>
</reference>
<dbReference type="RefSeq" id="WP_010828471.1">
    <property type="nucleotide sequence ID" value="NZ_KB944840.1"/>
</dbReference>
<proteinExistence type="predicted"/>
<gene>
    <name evidence="1" type="ORF">WOU_00235</name>
</gene>
<evidence type="ECO:0000313" key="1">
    <source>
        <dbReference type="EMBL" id="EOK16333.1"/>
    </source>
</evidence>